<proteinExistence type="predicted"/>
<dbReference type="PANTHER" id="PTHR43377:SF1">
    <property type="entry name" value="BILIVERDIN REDUCTASE A"/>
    <property type="match status" value="1"/>
</dbReference>
<dbReference type="Pfam" id="PF22725">
    <property type="entry name" value="GFO_IDH_MocA_C3"/>
    <property type="match status" value="1"/>
</dbReference>
<dbReference type="SUPFAM" id="SSF51735">
    <property type="entry name" value="NAD(P)-binding Rossmann-fold domains"/>
    <property type="match status" value="1"/>
</dbReference>
<dbReference type="InterPro" id="IPR036291">
    <property type="entry name" value="NAD(P)-bd_dom_sf"/>
</dbReference>
<dbReference type="Gene3D" id="3.30.360.10">
    <property type="entry name" value="Dihydrodipicolinate Reductase, domain 2"/>
    <property type="match status" value="1"/>
</dbReference>
<feature type="domain" description="GFO/IDH/MocA-like oxidoreductase" evidence="3">
    <location>
        <begin position="139"/>
        <end position="254"/>
    </location>
</feature>
<reference evidence="4 5" key="1">
    <citation type="submission" date="2018-05" db="EMBL/GenBank/DDBJ databases">
        <title>Genetic diversity of glacier-inhabiting Cryobacterium bacteria in China and description of Cryobacterium mengkeensis sp. nov. and Arthrobacter glacialis sp. nov.</title>
        <authorList>
            <person name="Liu Q."/>
            <person name="Xin Y.-H."/>
        </authorList>
    </citation>
    <scope>NUCLEOTIDE SEQUENCE [LARGE SCALE GENOMIC DNA]</scope>
    <source>
        <strain evidence="4 5">B7</strain>
    </source>
</reference>
<dbReference type="Pfam" id="PF01408">
    <property type="entry name" value="GFO_IDH_MocA"/>
    <property type="match status" value="1"/>
</dbReference>
<dbReference type="Gene3D" id="3.40.50.720">
    <property type="entry name" value="NAD(P)-binding Rossmann-like Domain"/>
    <property type="match status" value="1"/>
</dbReference>
<protein>
    <recommendedName>
        <fullName evidence="6">Gfo/Idh/MocA family oxidoreductase</fullName>
    </recommendedName>
</protein>
<evidence type="ECO:0000313" key="5">
    <source>
        <dbReference type="Proteomes" id="UP000247980"/>
    </source>
</evidence>
<evidence type="ECO:0000259" key="2">
    <source>
        <dbReference type="Pfam" id="PF01408"/>
    </source>
</evidence>
<comment type="caution">
    <text evidence="4">The sequence shown here is derived from an EMBL/GenBank/DDBJ whole genome shotgun (WGS) entry which is preliminary data.</text>
</comment>
<dbReference type="OrthoDB" id="179913at2"/>
<keyword evidence="1" id="KW-0520">NAD</keyword>
<organism evidence="4 5">
    <name type="scientific">Arthrobacter psychrolactophilus</name>
    <dbReference type="NCBI Taxonomy" id="92442"/>
    <lineage>
        <taxon>Bacteria</taxon>
        <taxon>Bacillati</taxon>
        <taxon>Actinomycetota</taxon>
        <taxon>Actinomycetes</taxon>
        <taxon>Micrococcales</taxon>
        <taxon>Micrococcaceae</taxon>
        <taxon>Arthrobacter</taxon>
    </lineage>
</organism>
<sequence>MSFTPIRVAVLGSGFFGNTLAMACKDNNAFDVVAICDLDSASAQELATRAGARAVVDPAELAVATDIDLVMIATPNHTHASASIGFLQAGKSVFVEKPLAITAEDALAVTAAAALSEGQLLVGHVERTMPGIKRLFHQARSGKLGTLLEGYGSRSRLVHVPEGSEDWWKLDRTRSGGELLHEIHELDLLTWVFGEPVEIRTIAGAPRPAGSRIEDSVHKTTLKFGSGAVGYHELSTSAHVPDWKFRVSGTEAALEADFRTGKVSRYVDAVVTEQWGIFDSERANDSLRASAEKKQAYNAAGAAGPYWMQAAVECELAEVIAAMRGQESVLIDSPATAVIAGVEAMAQASQTQSSKGTPASTGALVGA</sequence>
<accession>A0A2V5ITZ0</accession>
<dbReference type="PROSITE" id="PS51257">
    <property type="entry name" value="PROKAR_LIPOPROTEIN"/>
    <property type="match status" value="1"/>
</dbReference>
<dbReference type="InterPro" id="IPR000683">
    <property type="entry name" value="Gfo/Idh/MocA-like_OxRdtase_N"/>
</dbReference>
<dbReference type="GO" id="GO:0000166">
    <property type="term" value="F:nucleotide binding"/>
    <property type="evidence" value="ECO:0007669"/>
    <property type="project" value="InterPro"/>
</dbReference>
<keyword evidence="5" id="KW-1185">Reference proteome</keyword>
<evidence type="ECO:0008006" key="6">
    <source>
        <dbReference type="Google" id="ProtNLM"/>
    </source>
</evidence>
<evidence type="ECO:0000313" key="4">
    <source>
        <dbReference type="EMBL" id="PYI39451.1"/>
    </source>
</evidence>
<dbReference type="Proteomes" id="UP000247980">
    <property type="component" value="Unassembled WGS sequence"/>
</dbReference>
<dbReference type="InterPro" id="IPR051450">
    <property type="entry name" value="Gfo/Idh/MocA_Oxidoreductases"/>
</dbReference>
<dbReference type="RefSeq" id="WP_110484355.1">
    <property type="nucleotide sequence ID" value="NZ_QJVC01000003.1"/>
</dbReference>
<dbReference type="AlphaFoldDB" id="A0A2V5ITZ0"/>
<name>A0A2V5ITZ0_9MICC</name>
<dbReference type="InterPro" id="IPR055170">
    <property type="entry name" value="GFO_IDH_MocA-like_dom"/>
</dbReference>
<dbReference type="PANTHER" id="PTHR43377">
    <property type="entry name" value="BILIVERDIN REDUCTASE A"/>
    <property type="match status" value="1"/>
</dbReference>
<gene>
    <name evidence="4" type="ORF">CVS30_05725</name>
</gene>
<evidence type="ECO:0000256" key="1">
    <source>
        <dbReference type="ARBA" id="ARBA00023027"/>
    </source>
</evidence>
<dbReference type="EMBL" id="QJVC01000003">
    <property type="protein sequence ID" value="PYI39451.1"/>
    <property type="molecule type" value="Genomic_DNA"/>
</dbReference>
<evidence type="ECO:0000259" key="3">
    <source>
        <dbReference type="Pfam" id="PF22725"/>
    </source>
</evidence>
<feature type="domain" description="Gfo/Idh/MocA-like oxidoreductase N-terminal" evidence="2">
    <location>
        <begin position="6"/>
        <end position="124"/>
    </location>
</feature>
<dbReference type="SUPFAM" id="SSF55347">
    <property type="entry name" value="Glyceraldehyde-3-phosphate dehydrogenase-like, C-terminal domain"/>
    <property type="match status" value="1"/>
</dbReference>